<keyword evidence="2" id="KW-1185">Reference proteome</keyword>
<reference evidence="1 2" key="2">
    <citation type="submission" date="2018-11" db="EMBL/GenBank/DDBJ databases">
        <authorList>
            <consortium name="Pathogen Informatics"/>
        </authorList>
    </citation>
    <scope>NUCLEOTIDE SEQUENCE [LARGE SCALE GENOMIC DNA]</scope>
    <source>
        <strain evidence="1">Dakar</strain>
        <strain evidence="2">Dakar, Senegal</strain>
    </source>
</reference>
<dbReference type="EMBL" id="UZAK01017163">
    <property type="protein sequence ID" value="VDP07596.1"/>
    <property type="molecule type" value="Genomic_DNA"/>
</dbReference>
<name>A0A183JVP5_9TREM</name>
<dbReference type="AlphaFoldDB" id="A0A183JVP5"/>
<reference evidence="3" key="1">
    <citation type="submission" date="2016-06" db="UniProtKB">
        <authorList>
            <consortium name="WormBaseParasite"/>
        </authorList>
    </citation>
    <scope>IDENTIFICATION</scope>
</reference>
<sequence length="30" mass="3456">MIKKYLIRLMLMGNICVAKIPTSQMHPIVI</sequence>
<dbReference type="WBParaSite" id="SCUD_0000679001-mRNA-1">
    <property type="protein sequence ID" value="SCUD_0000679001-mRNA-1"/>
    <property type="gene ID" value="SCUD_0000679001"/>
</dbReference>
<dbReference type="Proteomes" id="UP000279833">
    <property type="component" value="Unassembled WGS sequence"/>
</dbReference>
<proteinExistence type="predicted"/>
<evidence type="ECO:0000313" key="2">
    <source>
        <dbReference type="Proteomes" id="UP000279833"/>
    </source>
</evidence>
<accession>A0A183JVP5</accession>
<gene>
    <name evidence="1" type="ORF">SCUD_LOCUS6790</name>
</gene>
<organism evidence="3">
    <name type="scientific">Schistosoma curassoni</name>
    <dbReference type="NCBI Taxonomy" id="6186"/>
    <lineage>
        <taxon>Eukaryota</taxon>
        <taxon>Metazoa</taxon>
        <taxon>Spiralia</taxon>
        <taxon>Lophotrochozoa</taxon>
        <taxon>Platyhelminthes</taxon>
        <taxon>Trematoda</taxon>
        <taxon>Digenea</taxon>
        <taxon>Strigeidida</taxon>
        <taxon>Schistosomatoidea</taxon>
        <taxon>Schistosomatidae</taxon>
        <taxon>Schistosoma</taxon>
    </lineage>
</organism>
<protein>
    <submittedName>
        <fullName evidence="1 3">Uncharacterized protein</fullName>
    </submittedName>
</protein>
<evidence type="ECO:0000313" key="3">
    <source>
        <dbReference type="WBParaSite" id="SCUD_0000679001-mRNA-1"/>
    </source>
</evidence>
<evidence type="ECO:0000313" key="1">
    <source>
        <dbReference type="EMBL" id="VDP07596.1"/>
    </source>
</evidence>